<reference evidence="2 3" key="1">
    <citation type="journal article" date="2018" name="Mycol. Prog.">
        <title>Coniella lustricola, a new species from submerged detritus.</title>
        <authorList>
            <person name="Raudabaugh D.B."/>
            <person name="Iturriaga T."/>
            <person name="Carver A."/>
            <person name="Mondo S."/>
            <person name="Pangilinan J."/>
            <person name="Lipzen A."/>
            <person name="He G."/>
            <person name="Amirebrahimi M."/>
            <person name="Grigoriev I.V."/>
            <person name="Miller A.N."/>
        </authorList>
    </citation>
    <scope>NUCLEOTIDE SEQUENCE [LARGE SCALE GENOMIC DNA]</scope>
    <source>
        <strain evidence="2 3">B22-T-1</strain>
    </source>
</reference>
<evidence type="ECO:0008006" key="4">
    <source>
        <dbReference type="Google" id="ProtNLM"/>
    </source>
</evidence>
<dbReference type="InParanoid" id="A0A2T3AIA1"/>
<dbReference type="OrthoDB" id="5398854at2759"/>
<feature type="compositionally biased region" description="Basic and acidic residues" evidence="1">
    <location>
        <begin position="198"/>
        <end position="216"/>
    </location>
</feature>
<gene>
    <name evidence="2" type="ORF">BD289DRAFT_57198</name>
</gene>
<feature type="region of interest" description="Disordered" evidence="1">
    <location>
        <begin position="20"/>
        <end position="64"/>
    </location>
</feature>
<feature type="compositionally biased region" description="Polar residues" evidence="1">
    <location>
        <begin position="226"/>
        <end position="236"/>
    </location>
</feature>
<feature type="region of interest" description="Disordered" evidence="1">
    <location>
        <begin position="95"/>
        <end position="134"/>
    </location>
</feature>
<protein>
    <recommendedName>
        <fullName evidence="4">Vegetative cell wall protein gp1</fullName>
    </recommendedName>
</protein>
<organism evidence="2 3">
    <name type="scientific">Coniella lustricola</name>
    <dbReference type="NCBI Taxonomy" id="2025994"/>
    <lineage>
        <taxon>Eukaryota</taxon>
        <taxon>Fungi</taxon>
        <taxon>Dikarya</taxon>
        <taxon>Ascomycota</taxon>
        <taxon>Pezizomycotina</taxon>
        <taxon>Sordariomycetes</taxon>
        <taxon>Sordariomycetidae</taxon>
        <taxon>Diaporthales</taxon>
        <taxon>Schizoparmaceae</taxon>
        <taxon>Coniella</taxon>
    </lineage>
</organism>
<name>A0A2T3AIA1_9PEZI</name>
<dbReference type="STRING" id="2025994.A0A2T3AIA1"/>
<dbReference type="Proteomes" id="UP000241462">
    <property type="component" value="Unassembled WGS sequence"/>
</dbReference>
<evidence type="ECO:0000313" key="2">
    <source>
        <dbReference type="EMBL" id="PSR99125.1"/>
    </source>
</evidence>
<proteinExistence type="predicted"/>
<evidence type="ECO:0000256" key="1">
    <source>
        <dbReference type="SAM" id="MobiDB-lite"/>
    </source>
</evidence>
<dbReference type="EMBL" id="KZ678386">
    <property type="protein sequence ID" value="PSR99125.1"/>
    <property type="molecule type" value="Genomic_DNA"/>
</dbReference>
<sequence length="446" mass="50934">MNGQSPYASPPGAEYYYDKAQFATPTPSPRGPAVFYYASTPQRPHTRAHVRHASTGVKDYHDYPSPRAAAFSPRYNSEGLYSTNAATAAAAAATANVSATRSSRKKSFSGPRPTRERRCSHSQYRPSDHYGESDEDEFVEINGVTYKLSPIKPISKRSTRRYAEEDDAAEDEANFYYYHYQTEGRATDHRTTTQTASRRYDDFDRRETRYYEEPRRPSHARRASHSMPQRPQTVRPTSAYYHQPPPPQQQHHHHSHRAPPPVVHKATEADAKKWGIPKGYALKNWDPTEEPILLLGSVFDANSLGKWIYDWTVYSRGSSTAFSDMAGALWLLLIELSHKIKRGKETVPLIRARENVEMIEDFIESGQRITDRLKKLLKLCEKPMLTAASSGKNDAQLGQRSGIEFVETLFGRDRELERTEAFMQSVRVFNLRFEANCEEIILHPEQ</sequence>
<keyword evidence="3" id="KW-1185">Reference proteome</keyword>
<accession>A0A2T3AIA1</accession>
<feature type="region of interest" description="Disordered" evidence="1">
    <location>
        <begin position="186"/>
        <end position="264"/>
    </location>
</feature>
<dbReference type="AlphaFoldDB" id="A0A2T3AIA1"/>
<evidence type="ECO:0000313" key="3">
    <source>
        <dbReference type="Proteomes" id="UP000241462"/>
    </source>
</evidence>